<keyword evidence="10" id="KW-1185">Reference proteome</keyword>
<dbReference type="GO" id="GO:0051301">
    <property type="term" value="P:cell division"/>
    <property type="evidence" value="ECO:0007669"/>
    <property type="project" value="UniProtKB-KW"/>
</dbReference>
<evidence type="ECO:0000256" key="5">
    <source>
        <dbReference type="SAM" id="MobiDB-lite"/>
    </source>
</evidence>
<gene>
    <name evidence="9" type="ORF">H5410_026425</name>
</gene>
<dbReference type="InterPro" id="IPR013763">
    <property type="entry name" value="Cyclin-like_dom"/>
</dbReference>
<keyword evidence="6" id="KW-0472">Membrane</keyword>
<dbReference type="PANTHER" id="PTHR10177">
    <property type="entry name" value="CYCLINS"/>
    <property type="match status" value="1"/>
</dbReference>
<protein>
    <recommendedName>
        <fullName evidence="11">Cyclin C-terminal domain-containing protein</fullName>
    </recommendedName>
</protein>
<dbReference type="OrthoDB" id="5590282at2759"/>
<dbReference type="SMART" id="SM00385">
    <property type="entry name" value="CYCLIN"/>
    <property type="match status" value="1"/>
</dbReference>
<proteinExistence type="inferred from homology"/>
<feature type="domain" description="Cyclin C-terminal" evidence="8">
    <location>
        <begin position="28"/>
        <end position="139"/>
    </location>
</feature>
<feature type="domain" description="Cyclin-like" evidence="7">
    <location>
        <begin position="32"/>
        <end position="120"/>
    </location>
</feature>
<feature type="region of interest" description="Disordered" evidence="5">
    <location>
        <begin position="187"/>
        <end position="244"/>
    </location>
</feature>
<reference evidence="9 10" key="1">
    <citation type="submission" date="2020-09" db="EMBL/GenBank/DDBJ databases">
        <title>De no assembly of potato wild relative species, Solanum commersonii.</title>
        <authorList>
            <person name="Cho K."/>
        </authorList>
    </citation>
    <scope>NUCLEOTIDE SEQUENCE [LARGE SCALE GENOMIC DNA]</scope>
    <source>
        <strain evidence="9">LZ3.2</strain>
        <tissue evidence="9">Leaf</tissue>
    </source>
</reference>
<evidence type="ECO:0000259" key="7">
    <source>
        <dbReference type="SMART" id="SM00385"/>
    </source>
</evidence>
<feature type="transmembrane region" description="Helical" evidence="6">
    <location>
        <begin position="69"/>
        <end position="89"/>
    </location>
</feature>
<dbReference type="Pfam" id="PF02984">
    <property type="entry name" value="Cyclin_C"/>
    <property type="match status" value="1"/>
</dbReference>
<evidence type="ECO:0000256" key="6">
    <source>
        <dbReference type="SAM" id="Phobius"/>
    </source>
</evidence>
<dbReference type="AlphaFoldDB" id="A0A9J5YYK9"/>
<keyword evidence="4" id="KW-0131">Cell cycle</keyword>
<dbReference type="InterPro" id="IPR039361">
    <property type="entry name" value="Cyclin"/>
</dbReference>
<evidence type="ECO:0000313" key="10">
    <source>
        <dbReference type="Proteomes" id="UP000824120"/>
    </source>
</evidence>
<dbReference type="SMART" id="SM01332">
    <property type="entry name" value="Cyclin_C"/>
    <property type="match status" value="1"/>
</dbReference>
<keyword evidence="6" id="KW-0812">Transmembrane</keyword>
<keyword evidence="6" id="KW-1133">Transmembrane helix</keyword>
<sequence>MALRRSIMQVLQMESVVLNYLKFEMTTLTAKCFLRRFVRVPQGLNEVLSLQLEHLPSYIAELSLLEYNLFFYAPSLIVASAIFLAKYILLPSGKPWNSTLRRYTLYQPSDLRDCVMALHNLSATPTILAYSSQGKIQPTQVINIETIQYSCNKRVWGLEAQLLENHERVGVGGLEVRRLGDLGEARSSRHDTLGLSKGEGGRGITSRHDASGLLGGGWEGPRSTTPRGSRGGMGRRHDASRLSGGWEEPRGHFLGITQILQFFMWPIDRALMST</sequence>
<accession>A0A9J5YYK9</accession>
<comment type="similarity">
    <text evidence="1">Belongs to the cyclin family. Cyclin AB subfamily.</text>
</comment>
<name>A0A9J5YYK9_SOLCO</name>
<dbReference type="EMBL" id="JACXVP010000005">
    <property type="protein sequence ID" value="KAG5604933.1"/>
    <property type="molecule type" value="Genomic_DNA"/>
</dbReference>
<keyword evidence="2" id="KW-0132">Cell division</keyword>
<comment type="caution">
    <text evidence="9">The sequence shown here is derived from an EMBL/GenBank/DDBJ whole genome shotgun (WGS) entry which is preliminary data.</text>
</comment>
<dbReference type="InterPro" id="IPR036915">
    <property type="entry name" value="Cyclin-like_sf"/>
</dbReference>
<dbReference type="Proteomes" id="UP000824120">
    <property type="component" value="Chromosome 5"/>
</dbReference>
<evidence type="ECO:0000256" key="1">
    <source>
        <dbReference type="ARBA" id="ARBA00006955"/>
    </source>
</evidence>
<evidence type="ECO:0000256" key="3">
    <source>
        <dbReference type="ARBA" id="ARBA00023127"/>
    </source>
</evidence>
<dbReference type="InterPro" id="IPR004367">
    <property type="entry name" value="Cyclin_C-dom"/>
</dbReference>
<evidence type="ECO:0000259" key="8">
    <source>
        <dbReference type="SMART" id="SM01332"/>
    </source>
</evidence>
<evidence type="ECO:0008006" key="11">
    <source>
        <dbReference type="Google" id="ProtNLM"/>
    </source>
</evidence>
<evidence type="ECO:0000256" key="2">
    <source>
        <dbReference type="ARBA" id="ARBA00022618"/>
    </source>
</evidence>
<organism evidence="9 10">
    <name type="scientific">Solanum commersonii</name>
    <name type="common">Commerson's wild potato</name>
    <name type="synonym">Commerson's nightshade</name>
    <dbReference type="NCBI Taxonomy" id="4109"/>
    <lineage>
        <taxon>Eukaryota</taxon>
        <taxon>Viridiplantae</taxon>
        <taxon>Streptophyta</taxon>
        <taxon>Embryophyta</taxon>
        <taxon>Tracheophyta</taxon>
        <taxon>Spermatophyta</taxon>
        <taxon>Magnoliopsida</taxon>
        <taxon>eudicotyledons</taxon>
        <taxon>Gunneridae</taxon>
        <taxon>Pentapetalae</taxon>
        <taxon>asterids</taxon>
        <taxon>lamiids</taxon>
        <taxon>Solanales</taxon>
        <taxon>Solanaceae</taxon>
        <taxon>Solanoideae</taxon>
        <taxon>Solaneae</taxon>
        <taxon>Solanum</taxon>
    </lineage>
</organism>
<dbReference type="Gene3D" id="1.10.472.10">
    <property type="entry name" value="Cyclin-like"/>
    <property type="match status" value="1"/>
</dbReference>
<keyword evidence="3" id="KW-0195">Cyclin</keyword>
<dbReference type="SUPFAM" id="SSF47954">
    <property type="entry name" value="Cyclin-like"/>
    <property type="match status" value="1"/>
</dbReference>
<dbReference type="FunFam" id="1.10.472.10:FF:000013">
    <property type="entry name" value="Cyclin A1"/>
    <property type="match status" value="1"/>
</dbReference>
<evidence type="ECO:0000256" key="4">
    <source>
        <dbReference type="ARBA" id="ARBA00023306"/>
    </source>
</evidence>
<evidence type="ECO:0000313" key="9">
    <source>
        <dbReference type="EMBL" id="KAG5604933.1"/>
    </source>
</evidence>